<evidence type="ECO:0000256" key="3">
    <source>
        <dbReference type="SAM" id="SignalP"/>
    </source>
</evidence>
<dbReference type="AlphaFoldDB" id="A0A4R6FZE7"/>
<evidence type="ECO:0000313" key="5">
    <source>
        <dbReference type="Proteomes" id="UP000295493"/>
    </source>
</evidence>
<dbReference type="InterPro" id="IPR019734">
    <property type="entry name" value="TPR_rpt"/>
</dbReference>
<keyword evidence="1" id="KW-0802">TPR repeat</keyword>
<proteinExistence type="predicted"/>
<feature type="region of interest" description="Disordered" evidence="2">
    <location>
        <begin position="148"/>
        <end position="173"/>
    </location>
</feature>
<feature type="signal peptide" evidence="3">
    <location>
        <begin position="1"/>
        <end position="23"/>
    </location>
</feature>
<feature type="repeat" description="TPR" evidence="1">
    <location>
        <begin position="68"/>
        <end position="101"/>
    </location>
</feature>
<sequence length="173" mass="18223">MRITSVSAAVALTLLCVSTSLYGQRPDDQIDPRSMALLKQGEAKLAAGNLAGARNTLETALAVDPRNRMAFNALAKVARGQGLPGRAIRLYREALRLEPNDLDALKGQGEALVTKGAVVRAKENLAKIEKICGKDSCAPAVQLAATIKKGPPPQATAQQDVNPDADTPETAKQ</sequence>
<reference evidence="4 5" key="1">
    <citation type="submission" date="2019-03" db="EMBL/GenBank/DDBJ databases">
        <title>Genomic Encyclopedia of Type Strains, Phase IV (KMG-IV): sequencing the most valuable type-strain genomes for metagenomic binning, comparative biology and taxonomic classification.</title>
        <authorList>
            <person name="Goeker M."/>
        </authorList>
    </citation>
    <scope>NUCLEOTIDE SEQUENCE [LARGE SCALE GENOMIC DNA]</scope>
    <source>
        <strain evidence="4 5">DSM 25059</strain>
    </source>
</reference>
<accession>A0A4R6FZE7</accession>
<feature type="repeat" description="TPR" evidence="1">
    <location>
        <begin position="34"/>
        <end position="67"/>
    </location>
</feature>
<dbReference type="Pfam" id="PF13432">
    <property type="entry name" value="TPR_16"/>
    <property type="match status" value="1"/>
</dbReference>
<dbReference type="InterPro" id="IPR011990">
    <property type="entry name" value="TPR-like_helical_dom_sf"/>
</dbReference>
<dbReference type="PROSITE" id="PS50005">
    <property type="entry name" value="TPR"/>
    <property type="match status" value="2"/>
</dbReference>
<dbReference type="OrthoDB" id="8480982at2"/>
<gene>
    <name evidence="4" type="ORF">EV664_101347</name>
</gene>
<dbReference type="EMBL" id="SNWD01000001">
    <property type="protein sequence ID" value="TDN86770.1"/>
    <property type="molecule type" value="Genomic_DNA"/>
</dbReference>
<evidence type="ECO:0000256" key="1">
    <source>
        <dbReference type="PROSITE-ProRule" id="PRU00339"/>
    </source>
</evidence>
<comment type="caution">
    <text evidence="4">The sequence shown here is derived from an EMBL/GenBank/DDBJ whole genome shotgun (WGS) entry which is preliminary data.</text>
</comment>
<keyword evidence="5" id="KW-1185">Reference proteome</keyword>
<keyword evidence="3" id="KW-0732">Signal</keyword>
<dbReference type="SMART" id="SM00028">
    <property type="entry name" value="TPR"/>
    <property type="match status" value="2"/>
</dbReference>
<name>A0A4R6FZE7_9SPHN</name>
<feature type="chain" id="PRO_5020377808" evidence="3">
    <location>
        <begin position="24"/>
        <end position="173"/>
    </location>
</feature>
<protein>
    <submittedName>
        <fullName evidence="4">Tetratricopeptide repeat protein</fullName>
    </submittedName>
</protein>
<evidence type="ECO:0000256" key="2">
    <source>
        <dbReference type="SAM" id="MobiDB-lite"/>
    </source>
</evidence>
<evidence type="ECO:0000313" key="4">
    <source>
        <dbReference type="EMBL" id="TDN86770.1"/>
    </source>
</evidence>
<dbReference type="SUPFAM" id="SSF48452">
    <property type="entry name" value="TPR-like"/>
    <property type="match status" value="1"/>
</dbReference>
<dbReference type="Gene3D" id="1.25.40.10">
    <property type="entry name" value="Tetratricopeptide repeat domain"/>
    <property type="match status" value="1"/>
</dbReference>
<dbReference type="RefSeq" id="WP_133493950.1">
    <property type="nucleotide sequence ID" value="NZ_BMLU01000001.1"/>
</dbReference>
<organism evidence="4 5">
    <name type="scientific">Stakelama pacifica</name>
    <dbReference type="NCBI Taxonomy" id="517720"/>
    <lineage>
        <taxon>Bacteria</taxon>
        <taxon>Pseudomonadati</taxon>
        <taxon>Pseudomonadota</taxon>
        <taxon>Alphaproteobacteria</taxon>
        <taxon>Sphingomonadales</taxon>
        <taxon>Sphingomonadaceae</taxon>
        <taxon>Stakelama</taxon>
    </lineage>
</organism>
<dbReference type="Proteomes" id="UP000295493">
    <property type="component" value="Unassembled WGS sequence"/>
</dbReference>